<evidence type="ECO:0000313" key="1">
    <source>
        <dbReference type="EMBL" id="JAE16689.1"/>
    </source>
</evidence>
<dbReference type="AlphaFoldDB" id="A0A0A9FZR5"/>
<protein>
    <submittedName>
        <fullName evidence="1">Uncharacterized protein</fullName>
    </submittedName>
</protein>
<accession>A0A0A9FZR5</accession>
<sequence>MILTFECYLASSFLRERC</sequence>
<proteinExistence type="predicted"/>
<name>A0A0A9FZR5_ARUDO</name>
<dbReference type="EMBL" id="GBRH01181207">
    <property type="protein sequence ID" value="JAE16689.1"/>
    <property type="molecule type" value="Transcribed_RNA"/>
</dbReference>
<organism evidence="1">
    <name type="scientific">Arundo donax</name>
    <name type="common">Giant reed</name>
    <name type="synonym">Donax arundinaceus</name>
    <dbReference type="NCBI Taxonomy" id="35708"/>
    <lineage>
        <taxon>Eukaryota</taxon>
        <taxon>Viridiplantae</taxon>
        <taxon>Streptophyta</taxon>
        <taxon>Embryophyta</taxon>
        <taxon>Tracheophyta</taxon>
        <taxon>Spermatophyta</taxon>
        <taxon>Magnoliopsida</taxon>
        <taxon>Liliopsida</taxon>
        <taxon>Poales</taxon>
        <taxon>Poaceae</taxon>
        <taxon>PACMAD clade</taxon>
        <taxon>Arundinoideae</taxon>
        <taxon>Arundineae</taxon>
        <taxon>Arundo</taxon>
    </lineage>
</organism>
<reference evidence="1" key="1">
    <citation type="submission" date="2014-09" db="EMBL/GenBank/DDBJ databases">
        <authorList>
            <person name="Magalhaes I.L.F."/>
            <person name="Oliveira U."/>
            <person name="Santos F.R."/>
            <person name="Vidigal T.H.D.A."/>
            <person name="Brescovit A.D."/>
            <person name="Santos A.J."/>
        </authorList>
    </citation>
    <scope>NUCLEOTIDE SEQUENCE</scope>
    <source>
        <tissue evidence="1">Shoot tissue taken approximately 20 cm above the soil surface</tissue>
    </source>
</reference>
<reference evidence="1" key="2">
    <citation type="journal article" date="2015" name="Data Brief">
        <title>Shoot transcriptome of the giant reed, Arundo donax.</title>
        <authorList>
            <person name="Barrero R.A."/>
            <person name="Guerrero F.D."/>
            <person name="Moolhuijzen P."/>
            <person name="Goolsby J.A."/>
            <person name="Tidwell J."/>
            <person name="Bellgard S.E."/>
            <person name="Bellgard M.I."/>
        </authorList>
    </citation>
    <scope>NUCLEOTIDE SEQUENCE</scope>
    <source>
        <tissue evidence="1">Shoot tissue taken approximately 20 cm above the soil surface</tissue>
    </source>
</reference>